<dbReference type="EMBL" id="PYXZ01000002">
    <property type="protein sequence ID" value="PUA82092.1"/>
    <property type="molecule type" value="Genomic_DNA"/>
</dbReference>
<feature type="domain" description="YdhG-like" evidence="1">
    <location>
        <begin position="22"/>
        <end position="111"/>
    </location>
</feature>
<dbReference type="Gene3D" id="3.90.1150.200">
    <property type="match status" value="1"/>
</dbReference>
<gene>
    <name evidence="2" type="ORF">C7S10_08730</name>
</gene>
<name>A0A2R7Z0F0_9ACTN</name>
<evidence type="ECO:0000313" key="3">
    <source>
        <dbReference type="Proteomes" id="UP000244867"/>
    </source>
</evidence>
<proteinExistence type="predicted"/>
<dbReference type="InterPro" id="IPR014922">
    <property type="entry name" value="YdhG-like"/>
</dbReference>
<evidence type="ECO:0000259" key="1">
    <source>
        <dbReference type="Pfam" id="PF08818"/>
    </source>
</evidence>
<dbReference type="RefSeq" id="WP_108343976.1">
    <property type="nucleotide sequence ID" value="NZ_PYXZ01000002.1"/>
</dbReference>
<dbReference type="Proteomes" id="UP000244867">
    <property type="component" value="Unassembled WGS sequence"/>
</dbReference>
<comment type="caution">
    <text evidence="2">The sequence shown here is derived from an EMBL/GenBank/DDBJ whole genome shotgun (WGS) entry which is preliminary data.</text>
</comment>
<reference evidence="2 3" key="1">
    <citation type="submission" date="2018-03" db="EMBL/GenBank/DDBJ databases">
        <authorList>
            <person name="Keele B.F."/>
        </authorList>
    </citation>
    <scope>NUCLEOTIDE SEQUENCE [LARGE SCALE GENOMIC DNA]</scope>
    <source>
        <strain evidence="2 3">IB-3</strain>
    </source>
</reference>
<sequence>MSTPGQDAVDAYIAQFPPEVGDRLTQLRHVILEHLPGGHEIVRYDMPAVMVGERYGLHFAGWRKHIALYPVPSFEEPLESRISPYRSGKDTVRFLHTKDLPYDLVADVCDQLMRSR</sequence>
<dbReference type="OrthoDB" id="3236524at2"/>
<dbReference type="SUPFAM" id="SSF159888">
    <property type="entry name" value="YdhG-like"/>
    <property type="match status" value="1"/>
</dbReference>
<keyword evidence="3" id="KW-1185">Reference proteome</keyword>
<accession>A0A2R7Z0F0</accession>
<evidence type="ECO:0000313" key="2">
    <source>
        <dbReference type="EMBL" id="PUA82092.1"/>
    </source>
</evidence>
<dbReference type="AlphaFoldDB" id="A0A2R7Z0F0"/>
<protein>
    <recommendedName>
        <fullName evidence="1">YdhG-like domain-containing protein</fullName>
    </recommendedName>
</protein>
<organism evidence="2 3">
    <name type="scientific">Nocardioides currus</name>
    <dbReference type="NCBI Taxonomy" id="2133958"/>
    <lineage>
        <taxon>Bacteria</taxon>
        <taxon>Bacillati</taxon>
        <taxon>Actinomycetota</taxon>
        <taxon>Actinomycetes</taxon>
        <taxon>Propionibacteriales</taxon>
        <taxon>Nocardioidaceae</taxon>
        <taxon>Nocardioides</taxon>
    </lineage>
</organism>
<dbReference type="Pfam" id="PF08818">
    <property type="entry name" value="DUF1801"/>
    <property type="match status" value="1"/>
</dbReference>